<evidence type="ECO:0000259" key="2">
    <source>
        <dbReference type="Pfam" id="PF01807"/>
    </source>
</evidence>
<dbReference type="RefSeq" id="WP_164361586.1">
    <property type="nucleotide sequence ID" value="NZ_CP066776.1"/>
</dbReference>
<evidence type="ECO:0000313" key="4">
    <source>
        <dbReference type="Proteomes" id="UP000475117"/>
    </source>
</evidence>
<protein>
    <recommendedName>
        <fullName evidence="2">Zinc finger CHC2-type domain-containing protein</fullName>
    </recommendedName>
</protein>
<reference evidence="3 4" key="1">
    <citation type="submission" date="2020-12" db="EMBL/GenBank/DDBJ databases">
        <title>Sulforoseuscoccus oceanibium gen. nov., sp. nov., a representative of the phylum Verrucomicrobia with special cytoplasmic membrane, and proposal of Sulforoseuscoccusaceae fam. nov.</title>
        <authorList>
            <person name="Xi F."/>
        </authorList>
    </citation>
    <scope>NUCLEOTIDE SEQUENCE [LARGE SCALE GENOMIC DNA]</scope>
    <source>
        <strain evidence="3 4">T37</strain>
    </source>
</reference>
<feature type="domain" description="Zinc finger CHC2-type" evidence="2">
    <location>
        <begin position="18"/>
        <end position="80"/>
    </location>
</feature>
<dbReference type="Gene3D" id="3.90.580.10">
    <property type="entry name" value="Zinc finger, CHC2-type domain"/>
    <property type="match status" value="1"/>
</dbReference>
<dbReference type="GO" id="GO:0003899">
    <property type="term" value="F:DNA-directed RNA polymerase activity"/>
    <property type="evidence" value="ECO:0007669"/>
    <property type="project" value="InterPro"/>
</dbReference>
<dbReference type="KEGG" id="soa:G3M56_007290"/>
<dbReference type="GO" id="GO:0006260">
    <property type="term" value="P:DNA replication"/>
    <property type="evidence" value="ECO:0007669"/>
    <property type="project" value="InterPro"/>
</dbReference>
<dbReference type="AlphaFoldDB" id="A0A6B3L915"/>
<evidence type="ECO:0000256" key="1">
    <source>
        <dbReference type="SAM" id="MobiDB-lite"/>
    </source>
</evidence>
<dbReference type="Proteomes" id="UP000475117">
    <property type="component" value="Chromosome"/>
</dbReference>
<sequence length="380" mass="42625">MKISDAADRRKETIKSRVRDVLDALRIETHDRGAYVMFRCPCLEHDDNTPSAVLYRNAQYVECFGCGWRGDALDVIALKRGLDVQVEFPEVLDEGAQLLDLPSSPRDSGAISSKDRETKRKERRAKKEHRQRAIERAKQEVDRIIEASGDSNLSYDEMAKALVDASPIPVPDSEASESAAHLMVRTLFAGKRIWLGRFSSDGIPKGRIVDVTEDSLVCELQAAKAKGNDLRLTPSTYLCMQDHRRGENVHEQCYAVLEMDELRGRKPESADEIEELKCRCLILIKWLTEHGVIRPVAVVDTGNKSLHVWIEAPSEDRAQDVLDQVDAMGFDLRSYKNKVGPFRLPGCVHSETKREARLLWLAPPSGGTEAVETGSTCENQ</sequence>
<dbReference type="InterPro" id="IPR002694">
    <property type="entry name" value="Znf_CHC2"/>
</dbReference>
<dbReference type="GO" id="GO:0008270">
    <property type="term" value="F:zinc ion binding"/>
    <property type="evidence" value="ECO:0007669"/>
    <property type="project" value="InterPro"/>
</dbReference>
<dbReference type="SUPFAM" id="SSF57783">
    <property type="entry name" value="Zinc beta-ribbon"/>
    <property type="match status" value="1"/>
</dbReference>
<proteinExistence type="predicted"/>
<dbReference type="GO" id="GO:0003677">
    <property type="term" value="F:DNA binding"/>
    <property type="evidence" value="ECO:0007669"/>
    <property type="project" value="InterPro"/>
</dbReference>
<gene>
    <name evidence="3" type="ORF">G3M56_007290</name>
</gene>
<keyword evidence="4" id="KW-1185">Reference proteome</keyword>
<dbReference type="EMBL" id="CP066776">
    <property type="protein sequence ID" value="QQL43708.1"/>
    <property type="molecule type" value="Genomic_DNA"/>
</dbReference>
<dbReference type="InterPro" id="IPR036977">
    <property type="entry name" value="DNA_primase_Znf_CHC2"/>
</dbReference>
<feature type="compositionally biased region" description="Basic residues" evidence="1">
    <location>
        <begin position="121"/>
        <end position="130"/>
    </location>
</feature>
<dbReference type="Pfam" id="PF01807">
    <property type="entry name" value="Zn_ribbon_DnaG"/>
    <property type="match status" value="1"/>
</dbReference>
<evidence type="ECO:0000313" key="3">
    <source>
        <dbReference type="EMBL" id="QQL43708.1"/>
    </source>
</evidence>
<organism evidence="3 4">
    <name type="scientific">Sulfuriroseicoccus oceanibius</name>
    <dbReference type="NCBI Taxonomy" id="2707525"/>
    <lineage>
        <taxon>Bacteria</taxon>
        <taxon>Pseudomonadati</taxon>
        <taxon>Verrucomicrobiota</taxon>
        <taxon>Verrucomicrobiia</taxon>
        <taxon>Verrucomicrobiales</taxon>
        <taxon>Verrucomicrobiaceae</taxon>
        <taxon>Sulfuriroseicoccus</taxon>
    </lineage>
</organism>
<accession>A0A6B3L915</accession>
<name>A0A6B3L915_9BACT</name>
<feature type="region of interest" description="Disordered" evidence="1">
    <location>
        <begin position="99"/>
        <end position="135"/>
    </location>
</feature>